<evidence type="ECO:0000313" key="1">
    <source>
        <dbReference type="EMBL" id="CAD8928928.1"/>
    </source>
</evidence>
<proteinExistence type="predicted"/>
<dbReference type="EMBL" id="HBFV01001890">
    <property type="protein sequence ID" value="CAD8928928.1"/>
    <property type="molecule type" value="Transcribed_RNA"/>
</dbReference>
<organism evidence="1">
    <name type="scientific">Picochlorum oklahomense</name>
    <dbReference type="NCBI Taxonomy" id="249345"/>
    <lineage>
        <taxon>Eukaryota</taxon>
        <taxon>Viridiplantae</taxon>
        <taxon>Chlorophyta</taxon>
        <taxon>core chlorophytes</taxon>
        <taxon>Trebouxiophyceae</taxon>
        <taxon>Trebouxiophyceae incertae sedis</taxon>
        <taxon>Picochlorum</taxon>
    </lineage>
</organism>
<accession>A0A7S1CWC9</accession>
<name>A0A7S1CWC9_9CHLO</name>
<sequence>MAAAEVVVETPSYELLQDAYKLSKSGWVKLRAYPVLSSVLPLAESTTAFALEKAGIDVDSLESAYIAPTLSELDAKYVSKLAEGTKASFKTASEGLGSRAEDLEGYKAAVAAKVDTTKEAVLKTKEAVVDKYDATKDAVIEAYCAAKATVLEAIAKPAADDASAE</sequence>
<gene>
    <name evidence="1" type="ORF">POKL1161_LOCUS1281</name>
</gene>
<protein>
    <submittedName>
        <fullName evidence="1">Uncharacterized protein</fullName>
    </submittedName>
</protein>
<dbReference type="AlphaFoldDB" id="A0A7S1CWC9"/>
<reference evidence="1" key="1">
    <citation type="submission" date="2021-01" db="EMBL/GenBank/DDBJ databases">
        <authorList>
            <person name="Corre E."/>
            <person name="Pelletier E."/>
            <person name="Niang G."/>
            <person name="Scheremetjew M."/>
            <person name="Finn R."/>
            <person name="Kale V."/>
            <person name="Holt S."/>
            <person name="Cochrane G."/>
            <person name="Meng A."/>
            <person name="Brown T."/>
            <person name="Cohen L."/>
        </authorList>
    </citation>
    <scope>NUCLEOTIDE SEQUENCE</scope>
    <source>
        <strain evidence="1">CCMP2329</strain>
    </source>
</reference>